<dbReference type="PANTHER" id="PTHR43080">
    <property type="entry name" value="CBS DOMAIN-CONTAINING PROTEIN CBSX3, MITOCHONDRIAL"/>
    <property type="match status" value="1"/>
</dbReference>
<organism evidence="4 5">
    <name type="scientific">Pirellula staleyi (strain ATCC 27377 / DSM 6068 / ICPB 4128)</name>
    <name type="common">Pirella staleyi</name>
    <dbReference type="NCBI Taxonomy" id="530564"/>
    <lineage>
        <taxon>Bacteria</taxon>
        <taxon>Pseudomonadati</taxon>
        <taxon>Planctomycetota</taxon>
        <taxon>Planctomycetia</taxon>
        <taxon>Pirellulales</taxon>
        <taxon>Pirellulaceae</taxon>
        <taxon>Pirellula</taxon>
    </lineage>
</organism>
<accession>D2R2M5</accession>
<feature type="domain" description="CBS" evidence="3">
    <location>
        <begin position="79"/>
        <end position="135"/>
    </location>
</feature>
<name>D2R2M5_PIRSD</name>
<dbReference type="PROSITE" id="PS51371">
    <property type="entry name" value="CBS"/>
    <property type="match status" value="2"/>
</dbReference>
<evidence type="ECO:0000256" key="2">
    <source>
        <dbReference type="PROSITE-ProRule" id="PRU00703"/>
    </source>
</evidence>
<dbReference type="CDD" id="cd04623">
    <property type="entry name" value="CBS_pair_bac_euk"/>
    <property type="match status" value="1"/>
</dbReference>
<feature type="domain" description="CBS" evidence="3">
    <location>
        <begin position="8"/>
        <end position="70"/>
    </location>
</feature>
<dbReference type="InterPro" id="IPR044725">
    <property type="entry name" value="CBSX3_CBS_dom"/>
</dbReference>
<dbReference type="Proteomes" id="UP000001887">
    <property type="component" value="Chromosome"/>
</dbReference>
<evidence type="ECO:0000259" key="3">
    <source>
        <dbReference type="PROSITE" id="PS51371"/>
    </source>
</evidence>
<protein>
    <submittedName>
        <fullName evidence="4">Putative signal transduction protein with CBS domains</fullName>
    </submittedName>
</protein>
<dbReference type="SUPFAM" id="SSF54631">
    <property type="entry name" value="CBS-domain pair"/>
    <property type="match status" value="1"/>
</dbReference>
<dbReference type="PANTHER" id="PTHR43080:SF2">
    <property type="entry name" value="CBS DOMAIN-CONTAINING PROTEIN"/>
    <property type="match status" value="1"/>
</dbReference>
<keyword evidence="1 2" id="KW-0129">CBS domain</keyword>
<dbReference type="eggNOG" id="COG0517">
    <property type="taxonomic scope" value="Bacteria"/>
</dbReference>
<dbReference type="AlphaFoldDB" id="D2R2M5"/>
<dbReference type="STRING" id="530564.Psta_2193"/>
<evidence type="ECO:0000313" key="5">
    <source>
        <dbReference type="Proteomes" id="UP000001887"/>
    </source>
</evidence>
<dbReference type="InterPro" id="IPR046342">
    <property type="entry name" value="CBS_dom_sf"/>
</dbReference>
<gene>
    <name evidence="4" type="ordered locus">Psta_2193</name>
</gene>
<evidence type="ECO:0000313" key="4">
    <source>
        <dbReference type="EMBL" id="ADB16865.1"/>
    </source>
</evidence>
<dbReference type="SMART" id="SM00116">
    <property type="entry name" value="CBS"/>
    <property type="match status" value="2"/>
</dbReference>
<proteinExistence type="predicted"/>
<dbReference type="KEGG" id="psl:Psta_2193"/>
<dbReference type="HOGENOM" id="CLU_040681_3_2_0"/>
<sequence>MQVRDILQTKGSAVLTCQPGDTLARVVELLVRYNIGSLVVRESKADRQPMLGIITERDLLRFAAEKRGTLENTFVADRMTRDPYICHASDELHHAMGLMTEHRIRHLPVIDGDQIVGIISIGDIVKAQHDELSRENHYLKSYLLG</sequence>
<dbReference type="EMBL" id="CP001848">
    <property type="protein sequence ID" value="ADB16865.1"/>
    <property type="molecule type" value="Genomic_DNA"/>
</dbReference>
<keyword evidence="5" id="KW-1185">Reference proteome</keyword>
<reference evidence="4 5" key="1">
    <citation type="journal article" date="2009" name="Stand. Genomic Sci.">
        <title>Complete genome sequence of Pirellula staleyi type strain (ATCC 27377).</title>
        <authorList>
            <person name="Clum A."/>
            <person name="Tindall B.J."/>
            <person name="Sikorski J."/>
            <person name="Ivanova N."/>
            <person name="Mavrommatis K."/>
            <person name="Lucas S."/>
            <person name="Glavina del Rio T."/>
            <person name="Nolan M."/>
            <person name="Chen F."/>
            <person name="Tice H."/>
            <person name="Pitluck S."/>
            <person name="Cheng J.F."/>
            <person name="Chertkov O."/>
            <person name="Brettin T."/>
            <person name="Han C."/>
            <person name="Detter J.C."/>
            <person name="Kuske C."/>
            <person name="Bruce D."/>
            <person name="Goodwin L."/>
            <person name="Ovchinikova G."/>
            <person name="Pati A."/>
            <person name="Mikhailova N."/>
            <person name="Chen A."/>
            <person name="Palaniappan K."/>
            <person name="Land M."/>
            <person name="Hauser L."/>
            <person name="Chang Y.J."/>
            <person name="Jeffries C.D."/>
            <person name="Chain P."/>
            <person name="Rohde M."/>
            <person name="Goker M."/>
            <person name="Bristow J."/>
            <person name="Eisen J.A."/>
            <person name="Markowitz V."/>
            <person name="Hugenholtz P."/>
            <person name="Kyrpides N.C."/>
            <person name="Klenk H.P."/>
            <person name="Lapidus A."/>
        </authorList>
    </citation>
    <scope>NUCLEOTIDE SEQUENCE [LARGE SCALE GENOMIC DNA]</scope>
    <source>
        <strain evidence="5">ATCC 27377 / DSM 6068 / ICPB 4128</strain>
    </source>
</reference>
<dbReference type="OrthoDB" id="5295985at2"/>
<dbReference type="Pfam" id="PF00571">
    <property type="entry name" value="CBS"/>
    <property type="match status" value="2"/>
</dbReference>
<evidence type="ECO:0000256" key="1">
    <source>
        <dbReference type="ARBA" id="ARBA00023122"/>
    </source>
</evidence>
<dbReference type="InterPro" id="IPR051257">
    <property type="entry name" value="Diverse_CBS-Domain"/>
</dbReference>
<dbReference type="Gene3D" id="3.10.580.10">
    <property type="entry name" value="CBS-domain"/>
    <property type="match status" value="1"/>
</dbReference>
<dbReference type="InterPro" id="IPR000644">
    <property type="entry name" value="CBS_dom"/>
</dbReference>